<gene>
    <name evidence="2" type="ORF">MPEAHAMD_4600</name>
</gene>
<organism evidence="2 3">
    <name type="scientific">Methylobacterium frigidaeris</name>
    <dbReference type="NCBI Taxonomy" id="2038277"/>
    <lineage>
        <taxon>Bacteria</taxon>
        <taxon>Pseudomonadati</taxon>
        <taxon>Pseudomonadota</taxon>
        <taxon>Alphaproteobacteria</taxon>
        <taxon>Hyphomicrobiales</taxon>
        <taxon>Methylobacteriaceae</taxon>
        <taxon>Methylobacterium</taxon>
    </lineage>
</organism>
<accession>A0AA37M682</accession>
<comment type="caution">
    <text evidence="2">The sequence shown here is derived from an EMBL/GenBank/DDBJ whole genome shotgun (WGS) entry which is preliminary data.</text>
</comment>
<dbReference type="RefSeq" id="WP_238192521.1">
    <property type="nucleotide sequence ID" value="NZ_BPQJ01000025.1"/>
</dbReference>
<dbReference type="AlphaFoldDB" id="A0AA37M682"/>
<dbReference type="EMBL" id="BPQJ01000025">
    <property type="protein sequence ID" value="GJD64418.1"/>
    <property type="molecule type" value="Genomic_DNA"/>
</dbReference>
<sequence length="113" mass="11998">MKAPKKTLPKPDTSPPDRSRGGRPSREEVERRRVLALGVDPTLVEPRRILAGIAIDEKAPATARVQALKLLIATGAGAPALPSPTLVDDEAEDGPGDELTRRALALMAHGRPN</sequence>
<protein>
    <submittedName>
        <fullName evidence="2">Uncharacterized protein</fullName>
    </submittedName>
</protein>
<reference evidence="2" key="2">
    <citation type="submission" date="2021-08" db="EMBL/GenBank/DDBJ databases">
        <authorList>
            <person name="Tani A."/>
            <person name="Ola A."/>
            <person name="Ogura Y."/>
            <person name="Katsura K."/>
            <person name="Hayashi T."/>
        </authorList>
    </citation>
    <scope>NUCLEOTIDE SEQUENCE</scope>
    <source>
        <strain evidence="2">JCM 32048</strain>
    </source>
</reference>
<evidence type="ECO:0000313" key="2">
    <source>
        <dbReference type="EMBL" id="GJD64418.1"/>
    </source>
</evidence>
<evidence type="ECO:0000313" key="3">
    <source>
        <dbReference type="Proteomes" id="UP001055286"/>
    </source>
</evidence>
<dbReference type="Proteomes" id="UP001055286">
    <property type="component" value="Unassembled WGS sequence"/>
</dbReference>
<proteinExistence type="predicted"/>
<reference evidence="2" key="1">
    <citation type="journal article" date="2016" name="Front. Microbiol.">
        <title>Genome Sequence of the Piezophilic, Mesophilic Sulfate-Reducing Bacterium Desulfovibrio indicus J2T.</title>
        <authorList>
            <person name="Cao J."/>
            <person name="Maignien L."/>
            <person name="Shao Z."/>
            <person name="Alain K."/>
            <person name="Jebbar M."/>
        </authorList>
    </citation>
    <scope>NUCLEOTIDE SEQUENCE</scope>
    <source>
        <strain evidence="2">JCM 32048</strain>
    </source>
</reference>
<evidence type="ECO:0000256" key="1">
    <source>
        <dbReference type="SAM" id="MobiDB-lite"/>
    </source>
</evidence>
<feature type="compositionally biased region" description="Basic and acidic residues" evidence="1">
    <location>
        <begin position="15"/>
        <end position="30"/>
    </location>
</feature>
<feature type="region of interest" description="Disordered" evidence="1">
    <location>
        <begin position="1"/>
        <end position="30"/>
    </location>
</feature>
<name>A0AA37M682_9HYPH</name>
<keyword evidence="3" id="KW-1185">Reference proteome</keyword>